<evidence type="ECO:0000313" key="4">
    <source>
        <dbReference type="Proteomes" id="UP001528411"/>
    </source>
</evidence>
<evidence type="ECO:0000256" key="1">
    <source>
        <dbReference type="SAM" id="MobiDB-lite"/>
    </source>
</evidence>
<reference evidence="3 4" key="1">
    <citation type="submission" date="2023-01" db="EMBL/GenBank/DDBJ databases">
        <title>Psychrosphaera sp. nov., isolated from marine algae.</title>
        <authorList>
            <person name="Bayburt H."/>
            <person name="Choi B.J."/>
            <person name="Kim J.M."/>
            <person name="Choi D.G."/>
            <person name="Jeon C.O."/>
        </authorList>
    </citation>
    <scope>NUCLEOTIDE SEQUENCE [LARGE SCALE GENOMIC DNA]</scope>
    <source>
        <strain evidence="3 4">G1-22</strain>
    </source>
</reference>
<dbReference type="InterPro" id="IPR050789">
    <property type="entry name" value="Diverse_Enzym_Activities"/>
</dbReference>
<keyword evidence="4" id="KW-1185">Reference proteome</keyword>
<organism evidence="3 4">
    <name type="scientific">Psychrosphaera algicola</name>
    <dbReference type="NCBI Taxonomy" id="3023714"/>
    <lineage>
        <taxon>Bacteria</taxon>
        <taxon>Pseudomonadati</taxon>
        <taxon>Pseudomonadota</taxon>
        <taxon>Gammaproteobacteria</taxon>
        <taxon>Alteromonadales</taxon>
        <taxon>Pseudoalteromonadaceae</taxon>
        <taxon>Psychrosphaera</taxon>
    </lineage>
</organism>
<dbReference type="RefSeq" id="WP_272182205.1">
    <property type="nucleotide sequence ID" value="NZ_JAQOMS010000002.1"/>
</dbReference>
<sequence length="350" mass="38790">MRVDNDTPLPPIKIRSAHSNQDAPWPAGVNTPDVSSKIQLLAQTILQQDNSSGLNTRALVVIKDGKLIAESYGQRVTSSTPLLGWSMAKSVTAMLVGAMNKMHLIQLNQNGLFTQWQDDDRANIQLNQLLTMTSGLGFDETYAPGSDATHMLFTAQSASDVAMQSKVQENIGQHFYYSSGTTNLLMRLIHQTLGNSPTSDQLFLSQKILTPAGIQTAVFETDSSGVLVGSSYLYASARDWARFGLIMLQNGRINNNQVLSSKWVTKATQPNSSENEKAYGYQFWLNRGDATLRWPELPEDAYAMLGNRKQSVMVIPSENVIFVRLGWTSGEYPMVDNYRKLLDKIQTMAN</sequence>
<dbReference type="GO" id="GO:0016787">
    <property type="term" value="F:hydrolase activity"/>
    <property type="evidence" value="ECO:0007669"/>
    <property type="project" value="UniProtKB-KW"/>
</dbReference>
<dbReference type="SUPFAM" id="SSF56601">
    <property type="entry name" value="beta-lactamase/transpeptidase-like"/>
    <property type="match status" value="1"/>
</dbReference>
<dbReference type="InterPro" id="IPR012338">
    <property type="entry name" value="Beta-lactam/transpept-like"/>
</dbReference>
<gene>
    <name evidence="3" type="ORF">PN838_23555</name>
</gene>
<dbReference type="Proteomes" id="UP001528411">
    <property type="component" value="Unassembled WGS sequence"/>
</dbReference>
<evidence type="ECO:0000259" key="2">
    <source>
        <dbReference type="Pfam" id="PF00144"/>
    </source>
</evidence>
<feature type="domain" description="Beta-lactamase-related" evidence="2">
    <location>
        <begin position="47"/>
        <end position="325"/>
    </location>
</feature>
<dbReference type="EMBL" id="JAQOMS010000002">
    <property type="protein sequence ID" value="MDC2891177.1"/>
    <property type="molecule type" value="Genomic_DNA"/>
</dbReference>
<name>A0ABT5FJ08_9GAMM</name>
<dbReference type="Pfam" id="PF00144">
    <property type="entry name" value="Beta-lactamase"/>
    <property type="match status" value="1"/>
</dbReference>
<protein>
    <submittedName>
        <fullName evidence="3">Serine hydrolase</fullName>
    </submittedName>
</protein>
<dbReference type="PANTHER" id="PTHR43283">
    <property type="entry name" value="BETA-LACTAMASE-RELATED"/>
    <property type="match status" value="1"/>
</dbReference>
<feature type="region of interest" description="Disordered" evidence="1">
    <location>
        <begin position="1"/>
        <end position="27"/>
    </location>
</feature>
<dbReference type="InterPro" id="IPR001466">
    <property type="entry name" value="Beta-lactam-related"/>
</dbReference>
<accession>A0ABT5FJ08</accession>
<proteinExistence type="predicted"/>
<dbReference type="PANTHER" id="PTHR43283:SF7">
    <property type="entry name" value="BETA-LACTAMASE-RELATED DOMAIN-CONTAINING PROTEIN"/>
    <property type="match status" value="1"/>
</dbReference>
<dbReference type="Gene3D" id="3.40.710.10">
    <property type="entry name" value="DD-peptidase/beta-lactamase superfamily"/>
    <property type="match status" value="1"/>
</dbReference>
<evidence type="ECO:0000313" key="3">
    <source>
        <dbReference type="EMBL" id="MDC2891177.1"/>
    </source>
</evidence>
<comment type="caution">
    <text evidence="3">The sequence shown here is derived from an EMBL/GenBank/DDBJ whole genome shotgun (WGS) entry which is preliminary data.</text>
</comment>
<keyword evidence="3" id="KW-0378">Hydrolase</keyword>